<dbReference type="AlphaFoldDB" id="M3EYW7"/>
<name>M3EYW7_LEPIR</name>
<dbReference type="EMBL" id="AKWW02000030">
    <property type="protein sequence ID" value="EMF43036.1"/>
    <property type="molecule type" value="Genomic_DNA"/>
</dbReference>
<organism evidence="1 2">
    <name type="scientific">Leptospira interrogans serovar Lora str. TE 1992</name>
    <dbReference type="NCBI Taxonomy" id="1193028"/>
    <lineage>
        <taxon>Bacteria</taxon>
        <taxon>Pseudomonadati</taxon>
        <taxon>Spirochaetota</taxon>
        <taxon>Spirochaetia</taxon>
        <taxon>Leptospirales</taxon>
        <taxon>Leptospiraceae</taxon>
        <taxon>Leptospira</taxon>
    </lineage>
</organism>
<accession>M3EYW7</accession>
<reference evidence="1 2" key="1">
    <citation type="submission" date="2013-01" db="EMBL/GenBank/DDBJ databases">
        <authorList>
            <person name="Harkins D.M."/>
            <person name="Durkin A.S."/>
            <person name="Brinkac L.M."/>
            <person name="Haft D.H."/>
            <person name="Selengut J.D."/>
            <person name="Sanka R."/>
            <person name="DePew J."/>
            <person name="Purushe J."/>
            <person name="Hartskeerl R.A."/>
            <person name="Ahmed A."/>
            <person name="van der Linden H."/>
            <person name="Goris M.G.A."/>
            <person name="Vinetz J.M."/>
            <person name="Sutton G.G."/>
            <person name="Nierman W.C."/>
            <person name="Fouts D.E."/>
        </authorList>
    </citation>
    <scope>NUCLEOTIDE SEQUENCE [LARGE SCALE GENOMIC DNA]</scope>
    <source>
        <strain evidence="1 2">TE 1992</strain>
    </source>
</reference>
<protein>
    <submittedName>
        <fullName evidence="1">Uncharacterized protein</fullName>
    </submittedName>
</protein>
<evidence type="ECO:0000313" key="2">
    <source>
        <dbReference type="Proteomes" id="UP000011754"/>
    </source>
</evidence>
<evidence type="ECO:0000313" key="1">
    <source>
        <dbReference type="EMBL" id="EMF43036.1"/>
    </source>
</evidence>
<gene>
    <name evidence="1" type="ORF">LEP1GSC067_4029</name>
</gene>
<sequence>MDREGFAVSPSHIVFDLSSTASYSHAHLPGSRRVFSLFTKAQNALARKLRILLTRFLFCCMMKL</sequence>
<proteinExistence type="predicted"/>
<dbReference type="Proteomes" id="UP000011754">
    <property type="component" value="Unassembled WGS sequence"/>
</dbReference>
<comment type="caution">
    <text evidence="1">The sequence shown here is derived from an EMBL/GenBank/DDBJ whole genome shotgun (WGS) entry which is preliminary data.</text>
</comment>